<comment type="caution">
    <text evidence="2">The sequence shown here is derived from an EMBL/GenBank/DDBJ whole genome shotgun (WGS) entry which is preliminary data.</text>
</comment>
<dbReference type="RefSeq" id="WP_159659810.1">
    <property type="nucleotide sequence ID" value="NZ_AQPF01000002.1"/>
</dbReference>
<evidence type="ECO:0000256" key="1">
    <source>
        <dbReference type="SAM" id="Phobius"/>
    </source>
</evidence>
<dbReference type="EMBL" id="AQPF01000002">
    <property type="protein sequence ID" value="KAF0808080.1"/>
    <property type="molecule type" value="Genomic_DNA"/>
</dbReference>
<gene>
    <name evidence="2" type="ORF">A6D6_00470</name>
</gene>
<evidence type="ECO:0008006" key="4">
    <source>
        <dbReference type="Google" id="ProtNLM"/>
    </source>
</evidence>
<evidence type="ECO:0000313" key="3">
    <source>
        <dbReference type="Proteomes" id="UP000771797"/>
    </source>
</evidence>
<organism evidence="2 3">
    <name type="scientific">Alcanivorax xiamenensis</name>
    <dbReference type="NCBI Taxonomy" id="1177156"/>
    <lineage>
        <taxon>Bacteria</taxon>
        <taxon>Pseudomonadati</taxon>
        <taxon>Pseudomonadota</taxon>
        <taxon>Gammaproteobacteria</taxon>
        <taxon>Oceanospirillales</taxon>
        <taxon>Alcanivoracaceae</taxon>
        <taxon>Alcanivorax</taxon>
    </lineage>
</organism>
<proteinExistence type="predicted"/>
<sequence length="176" mass="20113">MTPGHPASKACPEFSWYYAGFWRLVFFVALGGCGGFILSTIIVIGLALYTDTSLNGLDLFLAWPLPVVTALLWLAHRLFDDGKRLLCKNGRLTLSSDRNGLLYDIPVARIERITVQDNTLSYRALPIRPNKLIVTTRDREHVMNMWGDFVWNFAKLSRHAQSLNTFLLESSRKRRR</sequence>
<keyword evidence="3" id="KW-1185">Reference proteome</keyword>
<dbReference type="Proteomes" id="UP000771797">
    <property type="component" value="Unassembled WGS sequence"/>
</dbReference>
<feature type="transmembrane region" description="Helical" evidence="1">
    <location>
        <begin position="60"/>
        <end position="79"/>
    </location>
</feature>
<keyword evidence="1" id="KW-1133">Transmembrane helix</keyword>
<accession>A0ABQ6YDK2</accession>
<protein>
    <recommendedName>
        <fullName evidence="4">PH domain-containing protein</fullName>
    </recommendedName>
</protein>
<reference evidence="2 3" key="1">
    <citation type="submission" date="2012-09" db="EMBL/GenBank/DDBJ databases">
        <title>Genome Sequence of alkane-degrading Bacterium Alcanivorax sp. 6-D-6.</title>
        <authorList>
            <person name="Lai Q."/>
            <person name="Shao Z."/>
        </authorList>
    </citation>
    <scope>NUCLEOTIDE SEQUENCE [LARGE SCALE GENOMIC DNA]</scope>
    <source>
        <strain evidence="2 3">6-D-6</strain>
    </source>
</reference>
<feature type="transmembrane region" description="Helical" evidence="1">
    <location>
        <begin position="21"/>
        <end position="48"/>
    </location>
</feature>
<keyword evidence="1" id="KW-0812">Transmembrane</keyword>
<keyword evidence="1" id="KW-0472">Membrane</keyword>
<evidence type="ECO:0000313" key="2">
    <source>
        <dbReference type="EMBL" id="KAF0808080.1"/>
    </source>
</evidence>
<name>A0ABQ6YDK2_9GAMM</name>